<evidence type="ECO:0000313" key="1">
    <source>
        <dbReference type="EMBL" id="JAD43328.1"/>
    </source>
</evidence>
<protein>
    <submittedName>
        <fullName evidence="1">Uncharacterized protein</fullName>
    </submittedName>
</protein>
<organism evidence="1">
    <name type="scientific">Arundo donax</name>
    <name type="common">Giant reed</name>
    <name type="synonym">Donax arundinaceus</name>
    <dbReference type="NCBI Taxonomy" id="35708"/>
    <lineage>
        <taxon>Eukaryota</taxon>
        <taxon>Viridiplantae</taxon>
        <taxon>Streptophyta</taxon>
        <taxon>Embryophyta</taxon>
        <taxon>Tracheophyta</taxon>
        <taxon>Spermatophyta</taxon>
        <taxon>Magnoliopsida</taxon>
        <taxon>Liliopsida</taxon>
        <taxon>Poales</taxon>
        <taxon>Poaceae</taxon>
        <taxon>PACMAD clade</taxon>
        <taxon>Arundinoideae</taxon>
        <taxon>Arundineae</taxon>
        <taxon>Arundo</taxon>
    </lineage>
</organism>
<reference evidence="1" key="1">
    <citation type="submission" date="2014-09" db="EMBL/GenBank/DDBJ databases">
        <authorList>
            <person name="Magalhaes I.L.F."/>
            <person name="Oliveira U."/>
            <person name="Santos F.R."/>
            <person name="Vidigal T.H.D.A."/>
            <person name="Brescovit A.D."/>
            <person name="Santos A.J."/>
        </authorList>
    </citation>
    <scope>NUCLEOTIDE SEQUENCE</scope>
    <source>
        <tissue evidence="1">Shoot tissue taken approximately 20 cm above the soil surface</tissue>
    </source>
</reference>
<proteinExistence type="predicted"/>
<name>A0A0A9A040_ARUDO</name>
<dbReference type="EMBL" id="GBRH01254567">
    <property type="protein sequence ID" value="JAD43328.1"/>
    <property type="molecule type" value="Transcribed_RNA"/>
</dbReference>
<sequence>MRLEQASCHKGENETEEKKKLHFYLDEWSEREEKKYNLIQQNNALN</sequence>
<accession>A0A0A9A040</accession>
<reference evidence="1" key="2">
    <citation type="journal article" date="2015" name="Data Brief">
        <title>Shoot transcriptome of the giant reed, Arundo donax.</title>
        <authorList>
            <person name="Barrero R.A."/>
            <person name="Guerrero F.D."/>
            <person name="Moolhuijzen P."/>
            <person name="Goolsby J.A."/>
            <person name="Tidwell J."/>
            <person name="Bellgard S.E."/>
            <person name="Bellgard M.I."/>
        </authorList>
    </citation>
    <scope>NUCLEOTIDE SEQUENCE</scope>
    <source>
        <tissue evidence="1">Shoot tissue taken approximately 20 cm above the soil surface</tissue>
    </source>
</reference>
<dbReference type="AlphaFoldDB" id="A0A0A9A040"/>